<dbReference type="Pfam" id="PF12796">
    <property type="entry name" value="Ank_2"/>
    <property type="match status" value="4"/>
</dbReference>
<dbReference type="NCBIfam" id="TIGR02167">
    <property type="entry name" value="Liste_lipo_26"/>
    <property type="match status" value="1"/>
</dbReference>
<protein>
    <submittedName>
        <fullName evidence="5">Uncharacterized protein</fullName>
    </submittedName>
</protein>
<evidence type="ECO:0000256" key="4">
    <source>
        <dbReference type="SAM" id="MobiDB-lite"/>
    </source>
</evidence>
<dbReference type="InterPro" id="IPR005046">
    <property type="entry name" value="DUF285"/>
</dbReference>
<dbReference type="PRINTS" id="PR01415">
    <property type="entry name" value="ANKYRIN"/>
</dbReference>
<dbReference type="SUPFAM" id="SSF48403">
    <property type="entry name" value="Ankyrin repeat"/>
    <property type="match status" value="2"/>
</dbReference>
<feature type="compositionally biased region" description="Basic and acidic residues" evidence="4">
    <location>
        <begin position="220"/>
        <end position="250"/>
    </location>
</feature>
<evidence type="ECO:0000313" key="5">
    <source>
        <dbReference type="EMBL" id="CAK9021395.1"/>
    </source>
</evidence>
<dbReference type="PANTHER" id="PTHR24198">
    <property type="entry name" value="ANKYRIN REPEAT AND PROTEIN KINASE DOMAIN-CONTAINING PROTEIN"/>
    <property type="match status" value="1"/>
</dbReference>
<feature type="region of interest" description="Disordered" evidence="4">
    <location>
        <begin position="1"/>
        <end position="97"/>
    </location>
</feature>
<dbReference type="InterPro" id="IPR036770">
    <property type="entry name" value="Ankyrin_rpt-contain_sf"/>
</dbReference>
<keyword evidence="2 3" id="KW-0040">ANK repeat</keyword>
<feature type="repeat" description="ANK" evidence="3">
    <location>
        <begin position="641"/>
        <end position="673"/>
    </location>
</feature>
<dbReference type="Pfam" id="PF03382">
    <property type="entry name" value="DUF285"/>
    <property type="match status" value="1"/>
</dbReference>
<gene>
    <name evidence="5" type="ORF">CCMP2556_LOCUS14434</name>
</gene>
<accession>A0ABP0K4P9</accession>
<feature type="compositionally biased region" description="Basic and acidic residues" evidence="4">
    <location>
        <begin position="24"/>
        <end position="97"/>
    </location>
</feature>
<organism evidence="5 6">
    <name type="scientific">Durusdinium trenchii</name>
    <dbReference type="NCBI Taxonomy" id="1381693"/>
    <lineage>
        <taxon>Eukaryota</taxon>
        <taxon>Sar</taxon>
        <taxon>Alveolata</taxon>
        <taxon>Dinophyceae</taxon>
        <taxon>Suessiales</taxon>
        <taxon>Symbiodiniaceae</taxon>
        <taxon>Durusdinium</taxon>
    </lineage>
</organism>
<feature type="repeat" description="ANK" evidence="3">
    <location>
        <begin position="607"/>
        <end position="639"/>
    </location>
</feature>
<feature type="repeat" description="ANK" evidence="3">
    <location>
        <begin position="706"/>
        <end position="738"/>
    </location>
</feature>
<feature type="region of interest" description="Disordered" evidence="4">
    <location>
        <begin position="165"/>
        <end position="254"/>
    </location>
</feature>
<feature type="repeat" description="ANK" evidence="3">
    <location>
        <begin position="574"/>
        <end position="606"/>
    </location>
</feature>
<proteinExistence type="predicted"/>
<feature type="repeat" description="ANK" evidence="3">
    <location>
        <begin position="1472"/>
        <end position="1504"/>
    </location>
</feature>
<feature type="repeat" description="ANK" evidence="3">
    <location>
        <begin position="1374"/>
        <end position="1402"/>
    </location>
</feature>
<evidence type="ECO:0000256" key="2">
    <source>
        <dbReference type="ARBA" id="ARBA00023043"/>
    </source>
</evidence>
<sequence>MELARAARAQEVAEEVSRQKRARREQDLAEGRRMEEEERLRREEEKLEREEDERAREAQRKLQEQERLRQEEEHLAAREQDRLKEEQRLQQEEPEVAREIVRKKLDELQQKAIAEEEKRAQELACAEQERLKEEQGGRPFQQEEGAAMEVARKTVQEWQQKAVEEKRTQELARHAPEEQGQKEETARVVAQKKVAEWRQNAASEQVGQKPAELASEEAEENKKGHADADAEPEWRQEEQEKLRQQEEGTAKKVAQKKVQEWQQRALETQSRADAADCQLAEKKEEAARLQKEEVAREVAQSKVEEWWQEVRPEEPEAKEVAQKKIEEWQRTAEEEMVAWEASRQKLDEWIQKAKVEEQRAQDEAKRRLAEEEEQCLAAEQEEVLAQAAAEAAEAPGESQKECAAASSRWRALRSVLSRESLMPREMLEMKKLKPEEQRQKLQAVAAQFEADAEPDFVLHQACEQGQATAAAAMLALAPGTGQLVRDHVGLLPVDHALLNGHRSAAAVALRGVPLEELNVLSLLLLPLLLQTGNLDPPQQASLDAGLRAAAAGGREPAVRLLLEHSAAPDTMQEDGATALMLACRPGHLPVVRRLLTARASPNGVAGRSRRPLHVAAEAGNVALVNVLLEHRADVEAATLKTGSSPLLLASRQGHLECMKALLEAQAQVTSASNAAKSPLLAAIGASSPEPVRLLLEARASPATAAGTVAPLHDAARHGALGAAEALLAFGAPVNATASADGASALHVAVHQGHKELIRPLLKAQANPELQMRGGFTPLALAAGAGRLSCRADLPCRCEGLYACCCCCRRHAMPFVPSKTEVSCRSTYGHIAQWDVSKVTNMTRLLAGVAYEFNEPIGAWNTSAVKDMSYIFANAAHFNQPIGSWNTSTVADMSHMFDGASAFNQPIGSWNTSKVANMSHMFKGASAFNQSIGSIPSEDRGTCEDCPMFHYSTSGVDQCVACSFPLALVDNHCVWWHLPLLALGLGGFVVAARLLWSVLRARRAQRIERVLEEVYEHLWDERPQIMSTYSKKLSRLGLLATELEQHLADMRALQSKRAGVSLRYLLSADFAQLAMQRTGRDDPTFMDMKSAFWLSKDPIGQDIICPRDGQAGCALVDWMPVDERREQTHYLSWTWQYSLQQVRCALDMFHNRTAGFHCYFYMCFFVNNQFRIIVQQTSSGSDNLEDVFESNLKRIGKMVAILDTWDQPVYLSRVWTVYEQYVASTIQVEVQFIMPKAAALRLRQHIASGSEGIDEVIESLSQETVGFQYVDSHVTDVMITWIGTVVEQTFRQLLETSRAKKQHRYELQSSAGPLSYWAPLCQKRPVNCPGHGRSALDSVTDTGWTPLHLACKAGQLAVARTLLEHGASMNLPSTRGRTPLMVAVEAQQPELVKLLVLSGADLEKSLPGHWTPLHLACLIPESKHVIQLLLQHHAQLSSTEEGWTPLHLAVQSGDESNVAAVLAAKSGMEPSSKVLSPLHVAAEAGDNRVVQLLLRSGAPPEAVTSHEITALHLAAGAGGSPEPPRAAAVAQVLLSHGAAVDPVMEGGATPLMVASRLGRTAVVQCLLRHGADAQKKLPSGWCSFLLAVRNGHTEVVRLLVKPEHAQVKTPLGRTPIQCAQKYGHRETEELLRSLWEQ</sequence>
<dbReference type="PROSITE" id="PS50297">
    <property type="entry name" value="ANK_REP_REGION"/>
    <property type="match status" value="9"/>
</dbReference>
<keyword evidence="1" id="KW-0677">Repeat</keyword>
<keyword evidence="6" id="KW-1185">Reference proteome</keyword>
<feature type="repeat" description="ANK" evidence="3">
    <location>
        <begin position="1407"/>
        <end position="1440"/>
    </location>
</feature>
<feature type="repeat" description="ANK" evidence="3">
    <location>
        <begin position="1341"/>
        <end position="1373"/>
    </location>
</feature>
<feature type="repeat" description="ANK" evidence="3">
    <location>
        <begin position="1545"/>
        <end position="1571"/>
    </location>
</feature>
<feature type="repeat" description="ANK" evidence="3">
    <location>
        <begin position="1440"/>
        <end position="1472"/>
    </location>
</feature>
<dbReference type="Gene3D" id="1.25.40.20">
    <property type="entry name" value="Ankyrin repeat-containing domain"/>
    <property type="match status" value="4"/>
</dbReference>
<feature type="compositionally biased region" description="Basic and acidic residues" evidence="4">
    <location>
        <begin position="165"/>
        <end position="186"/>
    </location>
</feature>
<dbReference type="PANTHER" id="PTHR24198:SF165">
    <property type="entry name" value="ANKYRIN REPEAT-CONTAINING PROTEIN-RELATED"/>
    <property type="match status" value="1"/>
</dbReference>
<evidence type="ECO:0000313" key="6">
    <source>
        <dbReference type="Proteomes" id="UP001642484"/>
    </source>
</evidence>
<evidence type="ECO:0000256" key="3">
    <source>
        <dbReference type="PROSITE-ProRule" id="PRU00023"/>
    </source>
</evidence>
<reference evidence="5 6" key="1">
    <citation type="submission" date="2024-02" db="EMBL/GenBank/DDBJ databases">
        <authorList>
            <person name="Chen Y."/>
            <person name="Shah S."/>
            <person name="Dougan E. K."/>
            <person name="Thang M."/>
            <person name="Chan C."/>
        </authorList>
    </citation>
    <scope>NUCLEOTIDE SEQUENCE [LARGE SCALE GENOMIC DNA]</scope>
</reference>
<feature type="compositionally biased region" description="Low complexity" evidence="4">
    <location>
        <begin position="1"/>
        <end position="10"/>
    </location>
</feature>
<dbReference type="InterPro" id="IPR011889">
    <property type="entry name" value="Liste_lipo_26"/>
</dbReference>
<name>A0ABP0K4P9_9DINO</name>
<dbReference type="PROSITE" id="PS50088">
    <property type="entry name" value="ANK_REPEAT"/>
    <property type="match status" value="11"/>
</dbReference>
<feature type="region of interest" description="Disordered" evidence="4">
    <location>
        <begin position="129"/>
        <end position="153"/>
    </location>
</feature>
<dbReference type="Proteomes" id="UP001642484">
    <property type="component" value="Unassembled WGS sequence"/>
</dbReference>
<dbReference type="InterPro" id="IPR002110">
    <property type="entry name" value="Ankyrin_rpt"/>
</dbReference>
<evidence type="ECO:0000256" key="1">
    <source>
        <dbReference type="ARBA" id="ARBA00022737"/>
    </source>
</evidence>
<feature type="repeat" description="ANK" evidence="3">
    <location>
        <begin position="740"/>
        <end position="772"/>
    </location>
</feature>
<comment type="caution">
    <text evidence="5">The sequence shown here is derived from an EMBL/GenBank/DDBJ whole genome shotgun (WGS) entry which is preliminary data.</text>
</comment>
<dbReference type="EMBL" id="CAXAMN010007391">
    <property type="protein sequence ID" value="CAK9021395.1"/>
    <property type="molecule type" value="Genomic_DNA"/>
</dbReference>
<dbReference type="SMART" id="SM00248">
    <property type="entry name" value="ANK"/>
    <property type="match status" value="15"/>
</dbReference>
<dbReference type="Pfam" id="PF00023">
    <property type="entry name" value="Ank"/>
    <property type="match status" value="2"/>
</dbReference>